<feature type="compositionally biased region" description="Basic and acidic residues" evidence="1">
    <location>
        <begin position="366"/>
        <end position="384"/>
    </location>
</feature>
<evidence type="ECO:0000259" key="2">
    <source>
        <dbReference type="Pfam" id="PF24494"/>
    </source>
</evidence>
<feature type="domain" description="DUF7587" evidence="2">
    <location>
        <begin position="47"/>
        <end position="187"/>
    </location>
</feature>
<proteinExistence type="predicted"/>
<reference evidence="3 4" key="1">
    <citation type="journal article" date="2008" name="PLoS Genet.">
        <title>Genomic islands in the pathogenic filamentous fungus Aspergillus fumigatus.</title>
        <authorList>
            <person name="Fedorova N.D."/>
            <person name="Khaldi N."/>
            <person name="Joardar V.S."/>
            <person name="Maiti R."/>
            <person name="Amedeo P."/>
            <person name="Anderson M.J."/>
            <person name="Crabtree J."/>
            <person name="Silva J.C."/>
            <person name="Badger J.H."/>
            <person name="Albarraq A."/>
            <person name="Angiuoli S."/>
            <person name="Bussey H."/>
            <person name="Bowyer P."/>
            <person name="Cotty P.J."/>
            <person name="Dyer P.S."/>
            <person name="Egan A."/>
            <person name="Galens K."/>
            <person name="Fraser-Liggett C.M."/>
            <person name="Haas B.J."/>
            <person name="Inman J.M."/>
            <person name="Kent R."/>
            <person name="Lemieux S."/>
            <person name="Malavazi I."/>
            <person name="Orvis J."/>
            <person name="Roemer T."/>
            <person name="Ronning C.M."/>
            <person name="Sundaram J.P."/>
            <person name="Sutton G."/>
            <person name="Turner G."/>
            <person name="Venter J.C."/>
            <person name="White O.R."/>
            <person name="Whitty B.R."/>
            <person name="Youngman P."/>
            <person name="Wolfe K.H."/>
            <person name="Goldman G.H."/>
            <person name="Wortman J.R."/>
            <person name="Jiang B."/>
            <person name="Denning D.W."/>
            <person name="Nierman W.C."/>
        </authorList>
    </citation>
    <scope>NUCLEOTIDE SEQUENCE [LARGE SCALE GENOMIC DNA]</scope>
    <source>
        <strain evidence="4">ATCC 1007 / CBS 513.65 / DSM 816 / NCTC 3887 / NRRL 1</strain>
    </source>
</reference>
<evidence type="ECO:0000313" key="3">
    <source>
        <dbReference type="EMBL" id="EAW11346.1"/>
    </source>
</evidence>
<dbReference type="HOGENOM" id="CLU_633247_0_0_1"/>
<name>A1CEP7_ASPCL</name>
<evidence type="ECO:0000256" key="1">
    <source>
        <dbReference type="SAM" id="MobiDB-lite"/>
    </source>
</evidence>
<gene>
    <name evidence="3" type="ORF">ACLA_090390</name>
</gene>
<dbReference type="Pfam" id="PF24494">
    <property type="entry name" value="DUF7587"/>
    <property type="match status" value="1"/>
</dbReference>
<dbReference type="Proteomes" id="UP000006701">
    <property type="component" value="Unassembled WGS sequence"/>
</dbReference>
<feature type="region of interest" description="Disordered" evidence="1">
    <location>
        <begin position="304"/>
        <end position="384"/>
    </location>
</feature>
<dbReference type="AlphaFoldDB" id="A1CEP7"/>
<protein>
    <recommendedName>
        <fullName evidence="2">DUF7587 domain-containing protein</fullName>
    </recommendedName>
</protein>
<dbReference type="VEuPathDB" id="FungiDB:ACLA_090390"/>
<keyword evidence="4" id="KW-1185">Reference proteome</keyword>
<dbReference type="InterPro" id="IPR056009">
    <property type="entry name" value="DUF7587"/>
</dbReference>
<organism evidence="3 4">
    <name type="scientific">Aspergillus clavatus (strain ATCC 1007 / CBS 513.65 / DSM 816 / NCTC 3887 / NRRL 1 / QM 1276 / 107)</name>
    <dbReference type="NCBI Taxonomy" id="344612"/>
    <lineage>
        <taxon>Eukaryota</taxon>
        <taxon>Fungi</taxon>
        <taxon>Dikarya</taxon>
        <taxon>Ascomycota</taxon>
        <taxon>Pezizomycotina</taxon>
        <taxon>Eurotiomycetes</taxon>
        <taxon>Eurotiomycetidae</taxon>
        <taxon>Eurotiales</taxon>
        <taxon>Aspergillaceae</taxon>
        <taxon>Aspergillus</taxon>
        <taxon>Aspergillus subgen. Fumigati</taxon>
    </lineage>
</organism>
<dbReference type="KEGG" id="act:ACLA_090390"/>
<dbReference type="eggNOG" id="ENOG502SXGW">
    <property type="taxonomic scope" value="Eukaryota"/>
</dbReference>
<evidence type="ECO:0000313" key="4">
    <source>
        <dbReference type="Proteomes" id="UP000006701"/>
    </source>
</evidence>
<dbReference type="RefSeq" id="XP_001272772.1">
    <property type="nucleotide sequence ID" value="XM_001272771.1"/>
</dbReference>
<accession>A1CEP7</accession>
<dbReference type="OrthoDB" id="5397734at2759"/>
<feature type="compositionally biased region" description="Acidic residues" evidence="1">
    <location>
        <begin position="304"/>
        <end position="329"/>
    </location>
</feature>
<sequence>MLDPIRRESLLVVSGPRQQCKKVNKLFAPINTADNGNKDYDNSTNTQLPRLLYRWSNADSQGINTPKHFIAGLFSDTEAPRFRPENIPSEQFDKYVLNHVSIAQETSPFISTFQSVLAPIHRALRGMEGARVTIIDSQRLTTPVYSARDLVHNNAIHIRGYSGIGEFLIWHEVRSPAIVCSFKITTLVQFAQENEEINTLLQLNRIASYRRVRGRLRTVLSREEGSMNLNHHSGQGIGRLLRFINIPQEYYQTVGEGIMRSWQLRKRGSWPEFFEGMQLGFFSMSAQWLRPMKMAATYARENELAQDIEDERDLSINEDDEEEDDDSDIDTPSPAPMSPIDTQELEELGDLIVANESPEFSETDIPESKDKFASERERIKRLLQ</sequence>
<dbReference type="OMA" id="EYLIWGE"/>
<dbReference type="EMBL" id="DS027052">
    <property type="protein sequence ID" value="EAW11346.1"/>
    <property type="molecule type" value="Genomic_DNA"/>
</dbReference>
<dbReference type="GeneID" id="4705040"/>